<dbReference type="Proteomes" id="UP000181962">
    <property type="component" value="Chromosome"/>
</dbReference>
<gene>
    <name evidence="1" type="ORF">BKD09_42215</name>
</gene>
<protein>
    <recommendedName>
        <fullName evidence="3">Gamma-glutamyltransferase</fullName>
    </recommendedName>
</protein>
<organism evidence="1 2">
    <name type="scientific">Bradyrhizobium japonicum</name>
    <dbReference type="NCBI Taxonomy" id="375"/>
    <lineage>
        <taxon>Bacteria</taxon>
        <taxon>Pseudomonadati</taxon>
        <taxon>Pseudomonadota</taxon>
        <taxon>Alphaproteobacteria</taxon>
        <taxon>Hyphomicrobiales</taxon>
        <taxon>Nitrobacteraceae</taxon>
        <taxon>Bradyrhizobium</taxon>
    </lineage>
</organism>
<dbReference type="InterPro" id="IPR029055">
    <property type="entry name" value="Ntn_hydrolases_N"/>
</dbReference>
<proteinExistence type="predicted"/>
<dbReference type="PANTHER" id="PTHR43881:SF1">
    <property type="entry name" value="GAMMA-GLUTAMYLTRANSPEPTIDASE (AFU_ORTHOLOGUE AFUA_4G13580)"/>
    <property type="match status" value="1"/>
</dbReference>
<dbReference type="EMBL" id="CP017637">
    <property type="protein sequence ID" value="APG14956.1"/>
    <property type="molecule type" value="Genomic_DNA"/>
</dbReference>
<dbReference type="InterPro" id="IPR052896">
    <property type="entry name" value="GGT-like_enzyme"/>
</dbReference>
<dbReference type="OrthoDB" id="9781342at2"/>
<dbReference type="SUPFAM" id="SSF56235">
    <property type="entry name" value="N-terminal nucleophile aminohydrolases (Ntn hydrolases)"/>
    <property type="match status" value="1"/>
</dbReference>
<dbReference type="AlphaFoldDB" id="A0A1L3FNS9"/>
<reference evidence="1 2" key="1">
    <citation type="submission" date="2016-11" db="EMBL/GenBank/DDBJ databases">
        <title>Complete Genome Sequence of Bradyrhizobium sp. strain J5, an isolated from soybean nodule in Hokkaido.</title>
        <authorList>
            <person name="Kanehara K."/>
        </authorList>
    </citation>
    <scope>NUCLEOTIDE SEQUENCE [LARGE SCALE GENOMIC DNA]</scope>
    <source>
        <strain evidence="1 2">J5</strain>
    </source>
</reference>
<evidence type="ECO:0000313" key="1">
    <source>
        <dbReference type="EMBL" id="APG14956.1"/>
    </source>
</evidence>
<accession>A0A1L3FNS9</accession>
<dbReference type="PRINTS" id="PR01210">
    <property type="entry name" value="GGTRANSPTASE"/>
</dbReference>
<dbReference type="Pfam" id="PF01019">
    <property type="entry name" value="G_glu_transpept"/>
    <property type="match status" value="1"/>
</dbReference>
<sequence>MTTQEEVFRSHRPVVMGDRGMVVAGHPKAAEAGAAMLRSGGNAIDAAIAAAATLAIAIPFMNGLGGDAIALYATSDGDVTAINGSGATPRAASSDGLRKRGLTVMPQRGPFPVTVPGVVAAWGEALDRFGTRPLAEVLEPAIELAEQGVALDASRFNSSTEPNTRTS</sequence>
<dbReference type="PANTHER" id="PTHR43881">
    <property type="entry name" value="GAMMA-GLUTAMYLTRANSPEPTIDASE (AFU_ORTHOLOGUE AFUA_4G13580)"/>
    <property type="match status" value="1"/>
</dbReference>
<name>A0A1L3FNS9_BRAJP</name>
<evidence type="ECO:0000313" key="2">
    <source>
        <dbReference type="Proteomes" id="UP000181962"/>
    </source>
</evidence>
<dbReference type="RefSeq" id="WP_155795441.1">
    <property type="nucleotide sequence ID" value="NZ_CP017637.1"/>
</dbReference>
<evidence type="ECO:0008006" key="3">
    <source>
        <dbReference type="Google" id="ProtNLM"/>
    </source>
</evidence>